<name>A0ABR9DRZ6_9MICO</name>
<reference evidence="1 2" key="1">
    <citation type="submission" date="2020-09" db="EMBL/GenBank/DDBJ databases">
        <title>Flavimobilis rhizosphaerae sp. nov., isolated from rhizosphere soil of Spartina alterniflora.</title>
        <authorList>
            <person name="Hanqin C."/>
        </authorList>
    </citation>
    <scope>NUCLEOTIDE SEQUENCE [LARGE SCALE GENOMIC DNA]</scope>
    <source>
        <strain evidence="1 2">GY 10621</strain>
    </source>
</reference>
<dbReference type="EMBL" id="JACZDF010000003">
    <property type="protein sequence ID" value="MBD9699102.1"/>
    <property type="molecule type" value="Genomic_DNA"/>
</dbReference>
<dbReference type="Proteomes" id="UP000642107">
    <property type="component" value="Unassembled WGS sequence"/>
</dbReference>
<dbReference type="RefSeq" id="WP_192278948.1">
    <property type="nucleotide sequence ID" value="NZ_JACZDF010000003.1"/>
</dbReference>
<organism evidence="1 2">
    <name type="scientific">Flavimobilis rhizosphaerae</name>
    <dbReference type="NCBI Taxonomy" id="2775421"/>
    <lineage>
        <taxon>Bacteria</taxon>
        <taxon>Bacillati</taxon>
        <taxon>Actinomycetota</taxon>
        <taxon>Actinomycetes</taxon>
        <taxon>Micrococcales</taxon>
        <taxon>Jonesiaceae</taxon>
        <taxon>Flavimobilis</taxon>
    </lineage>
</organism>
<protein>
    <submittedName>
        <fullName evidence="1">Antitoxin</fullName>
    </submittedName>
</protein>
<gene>
    <name evidence="1" type="ORF">IGS67_06275</name>
</gene>
<evidence type="ECO:0000313" key="2">
    <source>
        <dbReference type="Proteomes" id="UP000642107"/>
    </source>
</evidence>
<sequence>MGIDDLAAKAKSALAEHGDKVSDGLEKAAEFVKSKTSDDVDAKVDSAVDSAQGFIAKQQQA</sequence>
<accession>A0ABR9DRZ6</accession>
<comment type="caution">
    <text evidence="1">The sequence shown here is derived from an EMBL/GenBank/DDBJ whole genome shotgun (WGS) entry which is preliminary data.</text>
</comment>
<dbReference type="InterPro" id="IPR028037">
    <property type="entry name" value="Antitoxin_Rv0909/MT0933"/>
</dbReference>
<keyword evidence="2" id="KW-1185">Reference proteome</keyword>
<dbReference type="Pfam" id="PF14013">
    <property type="entry name" value="MT0933_antitox"/>
    <property type="match status" value="1"/>
</dbReference>
<proteinExistence type="predicted"/>
<evidence type="ECO:0000313" key="1">
    <source>
        <dbReference type="EMBL" id="MBD9699102.1"/>
    </source>
</evidence>